<dbReference type="RefSeq" id="WP_138471044.1">
    <property type="nucleotide sequence ID" value="NZ_VBTE01000005.1"/>
</dbReference>
<gene>
    <name evidence="2" type="ORF">FEZ48_02895</name>
</gene>
<reference evidence="2 3" key="1">
    <citation type="submission" date="2019-05" db="EMBL/GenBank/DDBJ databases">
        <title>The metagenome of a microbial culture collection derived from dairy environment covers the genomic content of the human microbiome.</title>
        <authorList>
            <person name="Roder T."/>
            <person name="Wuthrich D."/>
            <person name="Sattari Z."/>
            <person name="Von Ah U."/>
            <person name="Bar C."/>
            <person name="Ronchi F."/>
            <person name="Macpherson A.J."/>
            <person name="Ganal-Vonarburg S.C."/>
            <person name="Bruggmann R."/>
            <person name="Vergeres G."/>
        </authorList>
    </citation>
    <scope>NUCLEOTIDE SEQUENCE [LARGE SCALE GENOMIC DNA]</scope>
    <source>
        <strain evidence="2 3">FAM 24235</strain>
    </source>
</reference>
<accession>A0A5R9C6S8</accession>
<dbReference type="EMBL" id="VBTE01000005">
    <property type="protein sequence ID" value="TLQ08849.1"/>
    <property type="molecule type" value="Genomic_DNA"/>
</dbReference>
<sequence>MNQYVAMIITALITGFVTWAGTKKNFKVALKEQDEKIRSNTTTEWKELYEAQVQEKNELKEEYKATRITLEEVKSKQFEMEMKLMKMEADREEEKEGYQIQIEQLTEENEELKEENTVLREENALLKGVKVNGKFNE</sequence>
<feature type="coiled-coil region" evidence="1">
    <location>
        <begin position="42"/>
        <end position="129"/>
    </location>
</feature>
<proteinExistence type="predicted"/>
<dbReference type="AlphaFoldDB" id="A0A5R9C6S8"/>
<dbReference type="Proteomes" id="UP000307201">
    <property type="component" value="Unassembled WGS sequence"/>
</dbReference>
<keyword evidence="1" id="KW-0175">Coiled coil</keyword>
<evidence type="ECO:0000313" key="3">
    <source>
        <dbReference type="Proteomes" id="UP000307201"/>
    </source>
</evidence>
<comment type="caution">
    <text evidence="2">The sequence shown here is derived from an EMBL/GenBank/DDBJ whole genome shotgun (WGS) entry which is preliminary data.</text>
</comment>
<protein>
    <submittedName>
        <fullName evidence="2">Uncharacterized protein</fullName>
    </submittedName>
</protein>
<name>A0A5R9C6S8_9LACT</name>
<evidence type="ECO:0000313" key="2">
    <source>
        <dbReference type="EMBL" id="TLQ08849.1"/>
    </source>
</evidence>
<evidence type="ECO:0000256" key="1">
    <source>
        <dbReference type="SAM" id="Coils"/>
    </source>
</evidence>
<organism evidence="2 3">
    <name type="scientific">Marinilactibacillus psychrotolerans</name>
    <dbReference type="NCBI Taxonomy" id="191770"/>
    <lineage>
        <taxon>Bacteria</taxon>
        <taxon>Bacillati</taxon>
        <taxon>Bacillota</taxon>
        <taxon>Bacilli</taxon>
        <taxon>Lactobacillales</taxon>
        <taxon>Carnobacteriaceae</taxon>
        <taxon>Marinilactibacillus</taxon>
    </lineage>
</organism>